<dbReference type="GO" id="GO:0003841">
    <property type="term" value="F:1-acylglycerol-3-phosphate O-acyltransferase activity"/>
    <property type="evidence" value="ECO:0007669"/>
    <property type="project" value="TreeGrafter"/>
</dbReference>
<dbReference type="STRING" id="1963862.B4O97_16790"/>
<dbReference type="PANTHER" id="PTHR10434:SF11">
    <property type="entry name" value="1-ACYL-SN-GLYCEROL-3-PHOSPHATE ACYLTRANSFERASE"/>
    <property type="match status" value="1"/>
</dbReference>
<dbReference type="InterPro" id="IPR002123">
    <property type="entry name" value="Plipid/glycerol_acylTrfase"/>
</dbReference>
<keyword evidence="2" id="KW-0808">Transferase</keyword>
<evidence type="ECO:0000259" key="4">
    <source>
        <dbReference type="SMART" id="SM00563"/>
    </source>
</evidence>
<keyword evidence="3" id="KW-0012">Acyltransferase</keyword>
<organism evidence="5 6">
    <name type="scientific">Marispirochaeta aestuarii</name>
    <dbReference type="NCBI Taxonomy" id="1963862"/>
    <lineage>
        <taxon>Bacteria</taxon>
        <taxon>Pseudomonadati</taxon>
        <taxon>Spirochaetota</taxon>
        <taxon>Spirochaetia</taxon>
        <taxon>Spirochaetales</taxon>
        <taxon>Spirochaetaceae</taxon>
        <taxon>Marispirochaeta</taxon>
    </lineage>
</organism>
<dbReference type="AlphaFoldDB" id="A0A1Y1RU07"/>
<dbReference type="Pfam" id="PF01553">
    <property type="entry name" value="Acyltransferase"/>
    <property type="match status" value="1"/>
</dbReference>
<dbReference type="GO" id="GO:0006654">
    <property type="term" value="P:phosphatidic acid biosynthetic process"/>
    <property type="evidence" value="ECO:0007669"/>
    <property type="project" value="TreeGrafter"/>
</dbReference>
<dbReference type="SUPFAM" id="SSF69593">
    <property type="entry name" value="Glycerol-3-phosphate (1)-acyltransferase"/>
    <property type="match status" value="1"/>
</dbReference>
<comment type="caution">
    <text evidence="5">The sequence shown here is derived from an EMBL/GenBank/DDBJ whole genome shotgun (WGS) entry which is preliminary data.</text>
</comment>
<dbReference type="SMART" id="SM00563">
    <property type="entry name" value="PlsC"/>
    <property type="match status" value="1"/>
</dbReference>
<evidence type="ECO:0000313" key="5">
    <source>
        <dbReference type="EMBL" id="ORC31803.1"/>
    </source>
</evidence>
<sequence>MRLWKRTIYNSIRSILRLNLSLFYDFHVWGRENIPPEGPKIFCSNHFSSSDPGFVITLMNEPVHMIIGSAFGIPWLAGLLRAGEQIDAFDEKARGRVIPEAVEYLRRGESVYIFPEGDIGDQQQLRKFYTGIARIYLEYPVPIVPIGLISPRRNVSDKDVKVREVLYHQLRVVSRNYYANIGKPRSFPKYHKREDRKEAARELTEEIKAIIADLIDDIKHNKFWS</sequence>
<evidence type="ECO:0000256" key="1">
    <source>
        <dbReference type="ARBA" id="ARBA00005189"/>
    </source>
</evidence>
<dbReference type="EMBL" id="MWQY01000024">
    <property type="protein sequence ID" value="ORC31803.1"/>
    <property type="molecule type" value="Genomic_DNA"/>
</dbReference>
<evidence type="ECO:0000313" key="6">
    <source>
        <dbReference type="Proteomes" id="UP000192343"/>
    </source>
</evidence>
<dbReference type="OrthoDB" id="9812274at2"/>
<comment type="pathway">
    <text evidence="1">Lipid metabolism.</text>
</comment>
<evidence type="ECO:0000256" key="3">
    <source>
        <dbReference type="ARBA" id="ARBA00023315"/>
    </source>
</evidence>
<dbReference type="Proteomes" id="UP000192343">
    <property type="component" value="Unassembled WGS sequence"/>
</dbReference>
<keyword evidence="6" id="KW-1185">Reference proteome</keyword>
<protein>
    <recommendedName>
        <fullName evidence="4">Phospholipid/glycerol acyltransferase domain-containing protein</fullName>
    </recommendedName>
</protein>
<name>A0A1Y1RU07_9SPIO</name>
<evidence type="ECO:0000256" key="2">
    <source>
        <dbReference type="ARBA" id="ARBA00022679"/>
    </source>
</evidence>
<gene>
    <name evidence="5" type="ORF">B4O97_16790</name>
</gene>
<dbReference type="RefSeq" id="WP_083052640.1">
    <property type="nucleotide sequence ID" value="NZ_CAXXQO010000003.1"/>
</dbReference>
<accession>A0A1Y1RU07</accession>
<dbReference type="PANTHER" id="PTHR10434">
    <property type="entry name" value="1-ACYL-SN-GLYCEROL-3-PHOSPHATE ACYLTRANSFERASE"/>
    <property type="match status" value="1"/>
</dbReference>
<dbReference type="CDD" id="cd07989">
    <property type="entry name" value="LPLAT_AGPAT-like"/>
    <property type="match status" value="1"/>
</dbReference>
<feature type="domain" description="Phospholipid/glycerol acyltransferase" evidence="4">
    <location>
        <begin position="40"/>
        <end position="151"/>
    </location>
</feature>
<reference evidence="5 6" key="1">
    <citation type="submission" date="2017-03" db="EMBL/GenBank/DDBJ databases">
        <title>Draft Genome sequence of Marispirochaeta sp. strain JC444.</title>
        <authorList>
            <person name="Shivani Y."/>
            <person name="Subhash Y."/>
            <person name="Sasikala C."/>
            <person name="Ramana C."/>
        </authorList>
    </citation>
    <scope>NUCLEOTIDE SEQUENCE [LARGE SCALE GENOMIC DNA]</scope>
    <source>
        <strain evidence="5 6">JC444</strain>
    </source>
</reference>
<proteinExistence type="predicted"/>